<reference evidence="11" key="1">
    <citation type="submission" date="2018-02" db="EMBL/GenBank/DDBJ databases">
        <authorList>
            <person name="Kim S.-K."/>
            <person name="Jung H.-I."/>
            <person name="Lee S.-W."/>
        </authorList>
    </citation>
    <scope>NUCLEOTIDE SEQUENCE</scope>
    <source>
        <strain evidence="11">SK3146</strain>
    </source>
</reference>
<dbReference type="PROSITE" id="PS50110">
    <property type="entry name" value="RESPONSE_REGULATORY"/>
    <property type="match status" value="1"/>
</dbReference>
<dbReference type="PANTHER" id="PTHR42713:SF3">
    <property type="entry name" value="TRANSCRIPTIONAL REGULATORY PROTEIN HPTR"/>
    <property type="match status" value="1"/>
</dbReference>
<evidence type="ECO:0000259" key="9">
    <source>
        <dbReference type="PROSITE" id="PS01124"/>
    </source>
</evidence>
<dbReference type="InterPro" id="IPR011006">
    <property type="entry name" value="CheY-like_superfamily"/>
</dbReference>
<dbReference type="Gene3D" id="1.10.10.60">
    <property type="entry name" value="Homeodomain-like"/>
    <property type="match status" value="2"/>
</dbReference>
<evidence type="ECO:0000256" key="1">
    <source>
        <dbReference type="ARBA" id="ARBA00004496"/>
    </source>
</evidence>
<name>A0ABY4RI97_9BACL</name>
<evidence type="ECO:0000259" key="10">
    <source>
        <dbReference type="PROSITE" id="PS50110"/>
    </source>
</evidence>
<evidence type="ECO:0000256" key="7">
    <source>
        <dbReference type="ARBA" id="ARBA00023163"/>
    </source>
</evidence>
<comment type="subcellular location">
    <subcellularLocation>
        <location evidence="1">Cytoplasm</location>
    </subcellularLocation>
</comment>
<evidence type="ECO:0000256" key="2">
    <source>
        <dbReference type="ARBA" id="ARBA00022490"/>
    </source>
</evidence>
<evidence type="ECO:0000256" key="3">
    <source>
        <dbReference type="ARBA" id="ARBA00022553"/>
    </source>
</evidence>
<dbReference type="PROSITE" id="PS01124">
    <property type="entry name" value="HTH_ARAC_FAMILY_2"/>
    <property type="match status" value="1"/>
</dbReference>
<dbReference type="PANTHER" id="PTHR42713">
    <property type="entry name" value="HISTIDINE KINASE-RELATED"/>
    <property type="match status" value="1"/>
</dbReference>
<keyword evidence="3 8" id="KW-0597">Phosphoprotein</keyword>
<dbReference type="SUPFAM" id="SSF52172">
    <property type="entry name" value="CheY-like"/>
    <property type="match status" value="1"/>
</dbReference>
<keyword evidence="2" id="KW-0963">Cytoplasm</keyword>
<dbReference type="CDD" id="cd17536">
    <property type="entry name" value="REC_YesN-like"/>
    <property type="match status" value="1"/>
</dbReference>
<dbReference type="InterPro" id="IPR018060">
    <property type="entry name" value="HTH_AraC"/>
</dbReference>
<organism evidence="11 12">
    <name type="scientific">Paenibacillus konkukensis</name>
    <dbReference type="NCBI Taxonomy" id="2020716"/>
    <lineage>
        <taxon>Bacteria</taxon>
        <taxon>Bacillati</taxon>
        <taxon>Bacillota</taxon>
        <taxon>Bacilli</taxon>
        <taxon>Bacillales</taxon>
        <taxon>Paenibacillaceae</taxon>
        <taxon>Paenibacillus</taxon>
    </lineage>
</organism>
<evidence type="ECO:0000256" key="4">
    <source>
        <dbReference type="ARBA" id="ARBA00023012"/>
    </source>
</evidence>
<keyword evidence="4" id="KW-0902">Two-component regulatory system</keyword>
<keyword evidence="12" id="KW-1185">Reference proteome</keyword>
<protein>
    <submittedName>
        <fullName evidence="11">Response regulatory protein</fullName>
    </submittedName>
</protein>
<dbReference type="InterPro" id="IPR051552">
    <property type="entry name" value="HptR"/>
</dbReference>
<evidence type="ECO:0000256" key="8">
    <source>
        <dbReference type="PROSITE-ProRule" id="PRU00169"/>
    </source>
</evidence>
<dbReference type="Pfam" id="PF12833">
    <property type="entry name" value="HTH_18"/>
    <property type="match status" value="1"/>
</dbReference>
<feature type="modified residue" description="4-aspartylphosphate" evidence="8">
    <location>
        <position position="55"/>
    </location>
</feature>
<feature type="domain" description="HTH araC/xylS-type" evidence="9">
    <location>
        <begin position="413"/>
        <end position="515"/>
    </location>
</feature>
<dbReference type="Gene3D" id="3.40.50.2300">
    <property type="match status" value="1"/>
</dbReference>
<dbReference type="SMART" id="SM00342">
    <property type="entry name" value="HTH_ARAC"/>
    <property type="match status" value="1"/>
</dbReference>
<dbReference type="RefSeq" id="WP_249866205.1">
    <property type="nucleotide sequence ID" value="NZ_CP027059.1"/>
</dbReference>
<dbReference type="Pfam" id="PF00072">
    <property type="entry name" value="Response_reg"/>
    <property type="match status" value="1"/>
</dbReference>
<sequence length="516" mass="59870">MYKVLLVDDERIILDGISRIVDWAGTGTVLADTARNGIEAFEKVKENRPDIIISDIKMPGMDGLQLAAKIGREYPEIKFVLLSGFGEFEYARSAIEYGVKHYLLKPCNENKIMEVLHELVEELNRERDSEQFVRSMREGLEKVLPHVKEQFLKEFVTNKTYGNRDWEYYSQLFRLELGRREVRLLLCHLDGPFEFEHLFAVKNIAEELLEKTVLSSTVGDHVLIMVEDPESVGELHERIERIRETFLKYYRIDLTVALSEADDITRARTLYKQTLECLNYRFYLGEGSLITERDIEGMSRAEPVELGFNEDNLMLQIKTGNWEEAAHEIDLFFQKVGELRADISTSKSYVIQLFMAMIRLGDAEDMHGYMDKMVKLMQLETLQAIQLFFKETGHQIASLHYEQNKHKHSAIVSKVVEIISEHLGNPELSLNWVARQMLYMNSDYLGKLFKKETGEKFSNYVMKTRISKAIELITQKSDIKIFELAEQLGFGDNPQYFSQVFKKYAGCSPSEYMKTT</sequence>
<dbReference type="InterPro" id="IPR009057">
    <property type="entry name" value="Homeodomain-like_sf"/>
</dbReference>
<keyword evidence="7" id="KW-0804">Transcription</keyword>
<dbReference type="SMART" id="SM00448">
    <property type="entry name" value="REC"/>
    <property type="match status" value="1"/>
</dbReference>
<evidence type="ECO:0000256" key="6">
    <source>
        <dbReference type="ARBA" id="ARBA00023125"/>
    </source>
</evidence>
<accession>A0ABY4RI97</accession>
<keyword evidence="6" id="KW-0238">DNA-binding</keyword>
<evidence type="ECO:0000313" key="12">
    <source>
        <dbReference type="Proteomes" id="UP001057134"/>
    </source>
</evidence>
<feature type="domain" description="Response regulatory" evidence="10">
    <location>
        <begin position="3"/>
        <end position="120"/>
    </location>
</feature>
<keyword evidence="5" id="KW-0805">Transcription regulation</keyword>
<dbReference type="Proteomes" id="UP001057134">
    <property type="component" value="Chromosome"/>
</dbReference>
<reference evidence="11" key="2">
    <citation type="journal article" date="2021" name="J Anim Sci Technol">
        <title>Complete genome sequence of Paenibacillus konkukensis sp. nov. SK3146 as a potential probiotic strain.</title>
        <authorList>
            <person name="Jung H.I."/>
            <person name="Park S."/>
            <person name="Niu K.M."/>
            <person name="Lee S.W."/>
            <person name="Kothari D."/>
            <person name="Yi K.J."/>
            <person name="Kim S.K."/>
        </authorList>
    </citation>
    <scope>NUCLEOTIDE SEQUENCE</scope>
    <source>
        <strain evidence="11">SK3146</strain>
    </source>
</reference>
<dbReference type="InterPro" id="IPR001789">
    <property type="entry name" value="Sig_transdc_resp-reg_receiver"/>
</dbReference>
<gene>
    <name evidence="11" type="ORF">SK3146_01336</name>
</gene>
<dbReference type="SUPFAM" id="SSF46689">
    <property type="entry name" value="Homeodomain-like"/>
    <property type="match status" value="1"/>
</dbReference>
<proteinExistence type="predicted"/>
<dbReference type="EMBL" id="CP027059">
    <property type="protein sequence ID" value="UQZ82179.1"/>
    <property type="molecule type" value="Genomic_DNA"/>
</dbReference>
<evidence type="ECO:0000313" key="11">
    <source>
        <dbReference type="EMBL" id="UQZ82179.1"/>
    </source>
</evidence>
<evidence type="ECO:0000256" key="5">
    <source>
        <dbReference type="ARBA" id="ARBA00023015"/>
    </source>
</evidence>